<proteinExistence type="inferred from homology"/>
<dbReference type="GO" id="GO:0008652">
    <property type="term" value="P:amino acid biosynthetic process"/>
    <property type="evidence" value="ECO:0007669"/>
    <property type="project" value="UniProtKB-KW"/>
</dbReference>
<dbReference type="InterPro" id="IPR010189">
    <property type="entry name" value="SK_arc"/>
</dbReference>
<dbReference type="InterPro" id="IPR006204">
    <property type="entry name" value="GHMP_kinase_N_dom"/>
</dbReference>
<dbReference type="SUPFAM" id="SSF55060">
    <property type="entry name" value="GHMP Kinase, C-terminal domain"/>
    <property type="match status" value="1"/>
</dbReference>
<dbReference type="GO" id="GO:0005737">
    <property type="term" value="C:cytoplasm"/>
    <property type="evidence" value="ECO:0007669"/>
    <property type="project" value="UniProtKB-SubCell"/>
</dbReference>
<feature type="domain" description="GHMP kinase N-terminal" evidence="15">
    <location>
        <begin position="47"/>
        <end position="131"/>
    </location>
</feature>
<feature type="domain" description="GHMP kinase C-terminal" evidence="16">
    <location>
        <begin position="191"/>
        <end position="249"/>
    </location>
</feature>
<keyword evidence="7 14" id="KW-0028">Amino-acid biosynthesis</keyword>
<gene>
    <name evidence="14" type="primary">aroK</name>
    <name evidence="17" type="ORF">ENT87_04070</name>
</gene>
<evidence type="ECO:0000256" key="7">
    <source>
        <dbReference type="ARBA" id="ARBA00022605"/>
    </source>
</evidence>
<dbReference type="AlphaFoldDB" id="A0A7J3I7K6"/>
<dbReference type="InterPro" id="IPR014721">
    <property type="entry name" value="Ribsml_uS5_D2-typ_fold_subgr"/>
</dbReference>
<dbReference type="PIRSF" id="PIRSF005758">
    <property type="entry name" value="Shikimt_kin_arch"/>
    <property type="match status" value="1"/>
</dbReference>
<accession>A0A7J3I7K6</accession>
<dbReference type="SUPFAM" id="SSF54211">
    <property type="entry name" value="Ribosomal protein S5 domain 2-like"/>
    <property type="match status" value="1"/>
</dbReference>
<comment type="caution">
    <text evidence="17">The sequence shown here is derived from an EMBL/GenBank/DDBJ whole genome shotgun (WGS) entry which is preliminary data.</text>
</comment>
<evidence type="ECO:0000259" key="16">
    <source>
        <dbReference type="Pfam" id="PF08544"/>
    </source>
</evidence>
<feature type="binding site" evidence="14">
    <location>
        <begin position="72"/>
        <end position="82"/>
    </location>
    <ligand>
        <name>ATP</name>
        <dbReference type="ChEBI" id="CHEBI:30616"/>
    </ligand>
</feature>
<dbReference type="HAMAP" id="MF_00370">
    <property type="entry name" value="Shik_kinase_arch"/>
    <property type="match status" value="1"/>
</dbReference>
<evidence type="ECO:0000256" key="2">
    <source>
        <dbReference type="ARBA" id="ARBA00004842"/>
    </source>
</evidence>
<evidence type="ECO:0000256" key="12">
    <source>
        <dbReference type="ARBA" id="ARBA00023141"/>
    </source>
</evidence>
<comment type="similarity">
    <text evidence="3 14">Belongs to the GHMP kinase family. Archaeal shikimate kinase subfamily.</text>
</comment>
<dbReference type="InterPro" id="IPR013750">
    <property type="entry name" value="GHMP_kinase_C_dom"/>
</dbReference>
<dbReference type="PANTHER" id="PTHR20861:SF3">
    <property type="entry name" value="SHIKIMATE KINASE"/>
    <property type="match status" value="1"/>
</dbReference>
<evidence type="ECO:0000256" key="4">
    <source>
        <dbReference type="ARBA" id="ARBA00012154"/>
    </source>
</evidence>
<dbReference type="InterPro" id="IPR020568">
    <property type="entry name" value="Ribosomal_Su5_D2-typ_SF"/>
</dbReference>
<dbReference type="Pfam" id="PF08544">
    <property type="entry name" value="GHMP_kinases_C"/>
    <property type="match status" value="1"/>
</dbReference>
<dbReference type="UniPathway" id="UPA00053">
    <property type="reaction ID" value="UER00088"/>
</dbReference>
<comment type="catalytic activity">
    <reaction evidence="13 14">
        <text>shikimate + ATP = 3-phosphoshikimate + ADP + H(+)</text>
        <dbReference type="Rhea" id="RHEA:13121"/>
        <dbReference type="ChEBI" id="CHEBI:15378"/>
        <dbReference type="ChEBI" id="CHEBI:30616"/>
        <dbReference type="ChEBI" id="CHEBI:36208"/>
        <dbReference type="ChEBI" id="CHEBI:145989"/>
        <dbReference type="ChEBI" id="CHEBI:456216"/>
        <dbReference type="EC" id="2.7.1.71"/>
    </reaction>
</comment>
<evidence type="ECO:0000256" key="13">
    <source>
        <dbReference type="ARBA" id="ARBA00048567"/>
    </source>
</evidence>
<dbReference type="GO" id="GO:0009423">
    <property type="term" value="P:chorismate biosynthetic process"/>
    <property type="evidence" value="ECO:0007669"/>
    <property type="project" value="UniProtKB-UniRule"/>
</dbReference>
<keyword evidence="8 14" id="KW-0808">Transferase</keyword>
<name>A0A7J3I7K6_9CREN</name>
<keyword evidence="11 14" id="KW-0067">ATP-binding</keyword>
<comment type="subcellular location">
    <subcellularLocation>
        <location evidence="1 14">Cytoplasm</location>
    </subcellularLocation>
</comment>
<protein>
    <recommendedName>
        <fullName evidence="5 14">Shikimate kinase</fullName>
        <shortName evidence="14">SK</shortName>
        <ecNumber evidence="4 14">2.7.1.71</ecNumber>
    </recommendedName>
</protein>
<dbReference type="Gene3D" id="3.30.70.890">
    <property type="entry name" value="GHMP kinase, C-terminal domain"/>
    <property type="match status" value="1"/>
</dbReference>
<dbReference type="EC" id="2.7.1.71" evidence="4 14"/>
<dbReference type="NCBIfam" id="TIGR01920">
    <property type="entry name" value="Shik_kin_archae"/>
    <property type="match status" value="1"/>
</dbReference>
<evidence type="ECO:0000256" key="8">
    <source>
        <dbReference type="ARBA" id="ARBA00022679"/>
    </source>
</evidence>
<keyword evidence="12 14" id="KW-0057">Aromatic amino acid biosynthesis</keyword>
<keyword evidence="6 14" id="KW-0963">Cytoplasm</keyword>
<dbReference type="GO" id="GO:0005524">
    <property type="term" value="F:ATP binding"/>
    <property type="evidence" value="ECO:0007669"/>
    <property type="project" value="UniProtKB-UniRule"/>
</dbReference>
<keyword evidence="9 14" id="KW-0547">Nucleotide-binding</keyword>
<comment type="pathway">
    <text evidence="2 14">Metabolic intermediate biosynthesis; chorismate biosynthesis; chorismate from D-erythrose 4-phosphate and phosphoenolpyruvate: step 5/7.</text>
</comment>
<evidence type="ECO:0000256" key="10">
    <source>
        <dbReference type="ARBA" id="ARBA00022777"/>
    </source>
</evidence>
<evidence type="ECO:0000256" key="5">
    <source>
        <dbReference type="ARBA" id="ARBA00013853"/>
    </source>
</evidence>
<sequence length="267" mass="29108">MYAYGGISIVNAIPAWLGSVMAIDLKTYVEVSVCENENVCTYPSPLIETIIDYFVEKYALPPSRVDIYSEIPQSSGLKSSSAVAVATIRSIIDRFGIYEPSIPRLAAELSKIAGVSITGALDDASAAFYGGIVFTDNLNMSILRVTDFRDDLDVVLLFKGTRKNIDVEKMRRHHSLFKYIFELAYSGDIFRAMTLNGLFIARIMGYDEDIVRRAIELGALAAGVSGNGPTIFAVCREGDGGPLAEYFANYGSVKIVRPARISSGVDI</sequence>
<evidence type="ECO:0000259" key="15">
    <source>
        <dbReference type="Pfam" id="PF00288"/>
    </source>
</evidence>
<evidence type="ECO:0000256" key="9">
    <source>
        <dbReference type="ARBA" id="ARBA00022741"/>
    </source>
</evidence>
<dbReference type="InterPro" id="IPR036554">
    <property type="entry name" value="GHMP_kinase_C_sf"/>
</dbReference>
<evidence type="ECO:0000313" key="17">
    <source>
        <dbReference type="EMBL" id="HGN36709.1"/>
    </source>
</evidence>
<dbReference type="GO" id="GO:0009073">
    <property type="term" value="P:aromatic amino acid family biosynthetic process"/>
    <property type="evidence" value="ECO:0007669"/>
    <property type="project" value="UniProtKB-KW"/>
</dbReference>
<dbReference type="Pfam" id="PF00288">
    <property type="entry name" value="GHMP_kinases_N"/>
    <property type="match status" value="1"/>
</dbReference>
<evidence type="ECO:0000256" key="3">
    <source>
        <dbReference type="ARBA" id="ARBA00010202"/>
    </source>
</evidence>
<reference evidence="17" key="1">
    <citation type="journal article" date="2020" name="mSystems">
        <title>Genome- and Community-Level Interaction Insights into Carbon Utilization and Element Cycling Functions of Hydrothermarchaeota in Hydrothermal Sediment.</title>
        <authorList>
            <person name="Zhou Z."/>
            <person name="Liu Y."/>
            <person name="Xu W."/>
            <person name="Pan J."/>
            <person name="Luo Z.H."/>
            <person name="Li M."/>
        </authorList>
    </citation>
    <scope>NUCLEOTIDE SEQUENCE [LARGE SCALE GENOMIC DNA]</scope>
    <source>
        <strain evidence="17">SpSt-618</strain>
    </source>
</reference>
<dbReference type="Gene3D" id="3.30.230.10">
    <property type="match status" value="1"/>
</dbReference>
<evidence type="ECO:0000256" key="11">
    <source>
        <dbReference type="ARBA" id="ARBA00022840"/>
    </source>
</evidence>
<keyword evidence="10 14" id="KW-0418">Kinase</keyword>
<dbReference type="GO" id="GO:0004765">
    <property type="term" value="F:shikimate kinase activity"/>
    <property type="evidence" value="ECO:0007669"/>
    <property type="project" value="UniProtKB-UniRule"/>
</dbReference>
<organism evidence="17">
    <name type="scientific">Ignisphaera aggregans</name>
    <dbReference type="NCBI Taxonomy" id="334771"/>
    <lineage>
        <taxon>Archaea</taxon>
        <taxon>Thermoproteota</taxon>
        <taxon>Thermoprotei</taxon>
        <taxon>Desulfurococcales</taxon>
        <taxon>Desulfurococcaceae</taxon>
        <taxon>Ignisphaera</taxon>
    </lineage>
</organism>
<evidence type="ECO:0000256" key="6">
    <source>
        <dbReference type="ARBA" id="ARBA00022490"/>
    </source>
</evidence>
<evidence type="ECO:0000256" key="14">
    <source>
        <dbReference type="HAMAP-Rule" id="MF_00370"/>
    </source>
</evidence>
<evidence type="ECO:0000256" key="1">
    <source>
        <dbReference type="ARBA" id="ARBA00004496"/>
    </source>
</evidence>
<dbReference type="PANTHER" id="PTHR20861">
    <property type="entry name" value="HOMOSERINE/4-DIPHOSPHOCYTIDYL-2-C-METHYL-D-ERYTHRITOL KINASE"/>
    <property type="match status" value="1"/>
</dbReference>
<dbReference type="EMBL" id="DTAI01000119">
    <property type="protein sequence ID" value="HGN36709.1"/>
    <property type="molecule type" value="Genomic_DNA"/>
</dbReference>